<evidence type="ECO:0000313" key="4">
    <source>
        <dbReference type="EMBL" id="KAK8037481.1"/>
    </source>
</evidence>
<dbReference type="InterPro" id="IPR051647">
    <property type="entry name" value="Mediator_comp_sub12"/>
</dbReference>
<reference evidence="4 5" key="1">
    <citation type="submission" date="2023-01" db="EMBL/GenBank/DDBJ databases">
        <title>Analysis of 21 Apiospora genomes using comparative genomics revels a genus with tremendous synthesis potential of carbohydrate active enzymes and secondary metabolites.</title>
        <authorList>
            <person name="Sorensen T."/>
        </authorList>
    </citation>
    <scope>NUCLEOTIDE SEQUENCE [LARGE SCALE GENOMIC DNA]</scope>
    <source>
        <strain evidence="4 5">CBS 20057</strain>
    </source>
</reference>
<evidence type="ECO:0000256" key="1">
    <source>
        <dbReference type="PROSITE-ProRule" id="PRU00042"/>
    </source>
</evidence>
<dbReference type="PANTHER" id="PTHR46007:SF8">
    <property type="entry name" value="C2H2-TYPE DOMAIN-CONTAINING PROTEIN"/>
    <property type="match status" value="1"/>
</dbReference>
<dbReference type="InterPro" id="IPR036236">
    <property type="entry name" value="Znf_C2H2_sf"/>
</dbReference>
<comment type="caution">
    <text evidence="4">The sequence shown here is derived from an EMBL/GenBank/DDBJ whole genome shotgun (WGS) entry which is preliminary data.</text>
</comment>
<feature type="compositionally biased region" description="Polar residues" evidence="2">
    <location>
        <begin position="144"/>
        <end position="156"/>
    </location>
</feature>
<proteinExistence type="predicted"/>
<dbReference type="PANTHER" id="PTHR46007">
    <property type="entry name" value="MEDIATOR OF RNA POLYMERASE II TRANSCRIPTION SUBUNIT 12"/>
    <property type="match status" value="1"/>
</dbReference>
<keyword evidence="1" id="KW-0862">Zinc</keyword>
<dbReference type="PROSITE" id="PS50157">
    <property type="entry name" value="ZINC_FINGER_C2H2_2"/>
    <property type="match status" value="2"/>
</dbReference>
<feature type="domain" description="C2H2-type" evidence="3">
    <location>
        <begin position="204"/>
        <end position="227"/>
    </location>
</feature>
<dbReference type="SUPFAM" id="SSF57667">
    <property type="entry name" value="beta-beta-alpha zinc fingers"/>
    <property type="match status" value="1"/>
</dbReference>
<keyword evidence="5" id="KW-1185">Reference proteome</keyword>
<evidence type="ECO:0000256" key="2">
    <source>
        <dbReference type="SAM" id="MobiDB-lite"/>
    </source>
</evidence>
<evidence type="ECO:0000313" key="5">
    <source>
        <dbReference type="Proteomes" id="UP001396898"/>
    </source>
</evidence>
<feature type="compositionally biased region" description="Low complexity" evidence="2">
    <location>
        <begin position="132"/>
        <end position="143"/>
    </location>
</feature>
<evidence type="ECO:0000259" key="3">
    <source>
        <dbReference type="PROSITE" id="PS50157"/>
    </source>
</evidence>
<feature type="region of interest" description="Disordered" evidence="2">
    <location>
        <begin position="42"/>
        <end position="102"/>
    </location>
</feature>
<gene>
    <name evidence="4" type="ORF">PG991_000827</name>
</gene>
<dbReference type="Proteomes" id="UP001396898">
    <property type="component" value="Unassembled WGS sequence"/>
</dbReference>
<dbReference type="InterPro" id="IPR013087">
    <property type="entry name" value="Znf_C2H2_type"/>
</dbReference>
<feature type="region of interest" description="Disordered" evidence="2">
    <location>
        <begin position="375"/>
        <end position="403"/>
    </location>
</feature>
<dbReference type="PROSITE" id="PS00028">
    <property type="entry name" value="ZINC_FINGER_C2H2_1"/>
    <property type="match status" value="2"/>
</dbReference>
<dbReference type="SMART" id="SM00355">
    <property type="entry name" value="ZnF_C2H2"/>
    <property type="match status" value="3"/>
</dbReference>
<accession>A0ABR1ST36</accession>
<feature type="region of interest" description="Disordered" evidence="2">
    <location>
        <begin position="132"/>
        <end position="163"/>
    </location>
</feature>
<dbReference type="EMBL" id="JAQQWI010000002">
    <property type="protein sequence ID" value="KAK8037481.1"/>
    <property type="molecule type" value="Genomic_DNA"/>
</dbReference>
<feature type="compositionally biased region" description="Low complexity" evidence="2">
    <location>
        <begin position="44"/>
        <end position="80"/>
    </location>
</feature>
<organism evidence="4 5">
    <name type="scientific">Apiospora marii</name>
    <dbReference type="NCBI Taxonomy" id="335849"/>
    <lineage>
        <taxon>Eukaryota</taxon>
        <taxon>Fungi</taxon>
        <taxon>Dikarya</taxon>
        <taxon>Ascomycota</taxon>
        <taxon>Pezizomycotina</taxon>
        <taxon>Sordariomycetes</taxon>
        <taxon>Xylariomycetidae</taxon>
        <taxon>Amphisphaeriales</taxon>
        <taxon>Apiosporaceae</taxon>
        <taxon>Apiospora</taxon>
    </lineage>
</organism>
<dbReference type="Gene3D" id="3.30.160.60">
    <property type="entry name" value="Classic Zinc Finger"/>
    <property type="match status" value="1"/>
</dbReference>
<dbReference type="SUPFAM" id="SSF81995">
    <property type="entry name" value="beta-sandwich domain of Sec23/24"/>
    <property type="match status" value="1"/>
</dbReference>
<protein>
    <recommendedName>
        <fullName evidence="3">C2H2-type domain-containing protein</fullName>
    </recommendedName>
</protein>
<name>A0ABR1ST36_9PEZI</name>
<keyword evidence="1" id="KW-0479">Metal-binding</keyword>
<sequence>MDQMDTSDPSRILEQARKHLEALKQAGLSREALLALLEEDCPPQQQHQQLQQQQQHQQQQQQQQQLQQQQQQQQVQQQSQPPHPAVEGTGPQPQTPAGRSEDVAKYVAQAAPTFAIPNYNFVPSHQIRSSISSTASTSSGHDSILSNATGKSSVSSIGGPFGRGATPSIITEARYWCTSCDKTFKRKFDWKRHEEEFHERWRKYPCPNCNQSFWGPNTFNQHHKSAHGCKTCPHSDAVVKYMMKRRAWGCGFCAAMHGKLEKHYEHVAQHFEAGNTKNDWMHSNVIYGLLHQPLVLEAWRELLIRKEGKFNGHQPSFSWDLDNTGRAQGYVENEHPGHLQDFLEFFDGSKETAEKIARCAWGYCHIVLMPRPQSTPSVMQSIPPPPPQQESFPPSPTDGGNNHTQVLITSQSRGLRRVASTCLKPISRRPSRRISSSSAATAEFHDRTPRMTLTPPMEQDPNNSFNMFISPPPVPSQHMQPEPMQIVTSRPLSLNKELPPAPLVPSPMDMDFNMNMFSPDGSAQMMKPHGMAEDWHSMSSLSSTLIEDQPMTDPGMGGQAQPVFPVNWEDLNHFGQHR</sequence>
<feature type="domain" description="C2H2-type" evidence="3">
    <location>
        <begin position="175"/>
        <end position="203"/>
    </location>
</feature>
<keyword evidence="1" id="KW-0863">Zinc-finger</keyword>
<feature type="compositionally biased region" description="Pro residues" evidence="2">
    <location>
        <begin position="382"/>
        <end position="396"/>
    </location>
</feature>